<organism evidence="2 3">
    <name type="scientific">Marasmius crinis-equi</name>
    <dbReference type="NCBI Taxonomy" id="585013"/>
    <lineage>
        <taxon>Eukaryota</taxon>
        <taxon>Fungi</taxon>
        <taxon>Dikarya</taxon>
        <taxon>Basidiomycota</taxon>
        <taxon>Agaricomycotina</taxon>
        <taxon>Agaricomycetes</taxon>
        <taxon>Agaricomycetidae</taxon>
        <taxon>Agaricales</taxon>
        <taxon>Marasmiineae</taxon>
        <taxon>Marasmiaceae</taxon>
        <taxon>Marasmius</taxon>
    </lineage>
</organism>
<evidence type="ECO:0000313" key="3">
    <source>
        <dbReference type="Proteomes" id="UP001465976"/>
    </source>
</evidence>
<dbReference type="Gene3D" id="3.40.50.1240">
    <property type="entry name" value="Phosphoglycerate mutase-like"/>
    <property type="match status" value="1"/>
</dbReference>
<feature type="chain" id="PRO_5045556484" evidence="1">
    <location>
        <begin position="23"/>
        <end position="315"/>
    </location>
</feature>
<evidence type="ECO:0000313" key="2">
    <source>
        <dbReference type="EMBL" id="KAL0567180.1"/>
    </source>
</evidence>
<dbReference type="Pfam" id="PF00300">
    <property type="entry name" value="His_Phos_1"/>
    <property type="match status" value="1"/>
</dbReference>
<feature type="signal peptide" evidence="1">
    <location>
        <begin position="1"/>
        <end position="22"/>
    </location>
</feature>
<comment type="caution">
    <text evidence="2">The sequence shown here is derived from an EMBL/GenBank/DDBJ whole genome shotgun (WGS) entry which is preliminary data.</text>
</comment>
<dbReference type="SUPFAM" id="SSF53254">
    <property type="entry name" value="Phosphoglycerate mutase-like"/>
    <property type="match status" value="1"/>
</dbReference>
<protein>
    <submittedName>
        <fullName evidence="2">Phosphoglycerate mutase pmu1</fullName>
    </submittedName>
</protein>
<dbReference type="InterPro" id="IPR013078">
    <property type="entry name" value="His_Pase_superF_clade-1"/>
</dbReference>
<dbReference type="Proteomes" id="UP001465976">
    <property type="component" value="Unassembled WGS sequence"/>
</dbReference>
<name>A0ABR3EWA6_9AGAR</name>
<dbReference type="CDD" id="cd07040">
    <property type="entry name" value="HP"/>
    <property type="match status" value="1"/>
</dbReference>
<sequence>MYNRWLFVSLFIVLIQLQKALSFSAMTPCSRNYTFVPGFFIQDNSSTADANESNNELFDAQVPPRFGLIDSSDNRWAALQDQIRKLNRDSPSNERHKLVIFARHGQGFHNVAETKYGTQAWDDYWSKLDGDGEIVWGPDAELTPTGEDQARAVNVAWKDELEFDIPLPKKRYSSPMTRALSTYNLTFEGIQLPDHTKPLVLENAREVYGVHTCDMRRSRTYIRTTFPRFDIEKGFTEEDELWTPDVRESDAHVAGRAKSVLDVIFENQDDDSIVSVTAHSGIINGFLTSVGRPSFSLQTGGVLPMVVKAVETYSN</sequence>
<keyword evidence="1" id="KW-0732">Signal</keyword>
<accession>A0ABR3EWA6</accession>
<dbReference type="InterPro" id="IPR050275">
    <property type="entry name" value="PGM_Phosphatase"/>
</dbReference>
<dbReference type="PANTHER" id="PTHR48100">
    <property type="entry name" value="BROAD-SPECIFICITY PHOSPHATASE YOR283W-RELATED"/>
    <property type="match status" value="1"/>
</dbReference>
<keyword evidence="3" id="KW-1185">Reference proteome</keyword>
<gene>
    <name evidence="2" type="primary">PMU1</name>
    <name evidence="2" type="ORF">V5O48_014812</name>
</gene>
<reference evidence="2 3" key="1">
    <citation type="submission" date="2024-02" db="EMBL/GenBank/DDBJ databases">
        <title>A draft genome for the cacao thread blight pathogen Marasmius crinis-equi.</title>
        <authorList>
            <person name="Cohen S.P."/>
            <person name="Baruah I.K."/>
            <person name="Amoako-Attah I."/>
            <person name="Bukari Y."/>
            <person name="Meinhardt L.W."/>
            <person name="Bailey B.A."/>
        </authorList>
    </citation>
    <scope>NUCLEOTIDE SEQUENCE [LARGE SCALE GENOMIC DNA]</scope>
    <source>
        <strain evidence="2 3">GH-76</strain>
    </source>
</reference>
<dbReference type="SMART" id="SM00855">
    <property type="entry name" value="PGAM"/>
    <property type="match status" value="1"/>
</dbReference>
<dbReference type="InterPro" id="IPR029033">
    <property type="entry name" value="His_PPase_superfam"/>
</dbReference>
<dbReference type="PANTHER" id="PTHR48100:SF1">
    <property type="entry name" value="HISTIDINE PHOSPHATASE FAMILY PROTEIN-RELATED"/>
    <property type="match status" value="1"/>
</dbReference>
<proteinExistence type="predicted"/>
<evidence type="ECO:0000256" key="1">
    <source>
        <dbReference type="SAM" id="SignalP"/>
    </source>
</evidence>
<dbReference type="EMBL" id="JBAHYK010001653">
    <property type="protein sequence ID" value="KAL0567180.1"/>
    <property type="molecule type" value="Genomic_DNA"/>
</dbReference>